<dbReference type="EMBL" id="JU975820">
    <property type="protein sequence ID" value="AFJ69145.1"/>
    <property type="molecule type" value="mRNA"/>
</dbReference>
<proteinExistence type="evidence at transcript level"/>
<dbReference type="AlphaFoldDB" id="I2CQG2"/>
<feature type="non-terminal residue" evidence="1">
    <location>
        <position position="34"/>
    </location>
</feature>
<reference evidence="1" key="1">
    <citation type="journal article" date="2012" name="Bioengineered">
        <title>Additional insights into the genome of the oleaginous model alga Nannochloropsis gaditana.</title>
        <authorList>
            <person name="Jinkerson R.E."/>
            <person name="Radakovits R."/>
            <person name="Posewitz M.C."/>
        </authorList>
    </citation>
    <scope>NUCLEOTIDE SEQUENCE</scope>
    <source>
        <strain evidence="1">CCMP526</strain>
    </source>
</reference>
<protein>
    <submittedName>
        <fullName evidence="1">Niemann-pick c type protein</fullName>
    </submittedName>
</protein>
<name>I2CQG2_NANGC</name>
<gene>
    <name evidence="1" type="ORF">NGATSA_3048000</name>
</gene>
<sequence length="34" mass="3749">MWCTLICSPEQASFARPHDPATAIRRDDLTSSGD</sequence>
<organism evidence="1">
    <name type="scientific">Nannochloropsis gaditana (strain CCMP526)</name>
    <name type="common">Green microalga</name>
    <name type="synonym">Microchloropsis gaditana</name>
    <dbReference type="NCBI Taxonomy" id="1093141"/>
    <lineage>
        <taxon>Eukaryota</taxon>
        <taxon>Sar</taxon>
        <taxon>Stramenopiles</taxon>
        <taxon>Ochrophyta</taxon>
        <taxon>Eustigmatophyceae</taxon>
        <taxon>Eustigmatales</taxon>
        <taxon>Monodopsidaceae</taxon>
        <taxon>Nannochloropsis</taxon>
    </lineage>
</organism>
<reference evidence="1" key="2">
    <citation type="journal article" date="2012" name="Nat. Commun.">
        <title>Draft genome sequence and genetic transformation of the oleaginous alga Nannochloropis gaditana.</title>
        <authorList>
            <person name="Radakovits R."/>
            <person name="Jinkerson R.E."/>
            <person name="Fuerstenberg S.I."/>
            <person name="Tae H."/>
            <person name="Settlage R.E."/>
            <person name="Boore J.L."/>
            <person name="Posewitz M.C."/>
        </authorList>
    </citation>
    <scope>NUCLEOTIDE SEQUENCE</scope>
    <source>
        <strain evidence="1">CCMP526</strain>
    </source>
</reference>
<evidence type="ECO:0000313" key="1">
    <source>
        <dbReference type="EMBL" id="AFJ69145.1"/>
    </source>
</evidence>
<accession>I2CQG2</accession>